<name>A0ABR2FIM0_9ROSI</name>
<accession>A0ABR2FIM0</accession>
<sequence length="233" mass="26142">MSLGRVYRSVSLNLKHEGYGEEESRLGFVRCTFGLGRKRVGISYETQDLTPLDSTTKVPLLKRQCSERMVLMLPADDYHEKSALESLPQDVLIRIICGVDHEDLKQLFNVSKSIREATVIAKQSYFSYSTPTKVKAFRTSIDFEGSNELDDIEAPNAPRQWRSHRNPGRFVMMFSRPPSDTSRRSGITPVCAPGRGSLHLNEPISVALPPSQSANPPQLSRRFIASKFQAPMA</sequence>
<dbReference type="PANTHER" id="PTHR34049">
    <property type="entry name" value="F-BOX PROTEIN SKIP27"/>
    <property type="match status" value="1"/>
</dbReference>
<evidence type="ECO:0000313" key="3">
    <source>
        <dbReference type="Proteomes" id="UP001472677"/>
    </source>
</evidence>
<gene>
    <name evidence="2" type="ORF">V6N12_070966</name>
</gene>
<dbReference type="InterPro" id="IPR045286">
    <property type="entry name" value="FBS1-like"/>
</dbReference>
<keyword evidence="3" id="KW-1185">Reference proteome</keyword>
<reference evidence="2 3" key="1">
    <citation type="journal article" date="2024" name="G3 (Bethesda)">
        <title>Genome assembly of Hibiscus sabdariffa L. provides insights into metabolisms of medicinal natural products.</title>
        <authorList>
            <person name="Kim T."/>
        </authorList>
    </citation>
    <scope>NUCLEOTIDE SEQUENCE [LARGE SCALE GENOMIC DNA]</scope>
    <source>
        <strain evidence="2">TK-2024</strain>
        <tissue evidence="2">Old leaves</tissue>
    </source>
</reference>
<organism evidence="2 3">
    <name type="scientific">Hibiscus sabdariffa</name>
    <name type="common">roselle</name>
    <dbReference type="NCBI Taxonomy" id="183260"/>
    <lineage>
        <taxon>Eukaryota</taxon>
        <taxon>Viridiplantae</taxon>
        <taxon>Streptophyta</taxon>
        <taxon>Embryophyta</taxon>
        <taxon>Tracheophyta</taxon>
        <taxon>Spermatophyta</taxon>
        <taxon>Magnoliopsida</taxon>
        <taxon>eudicotyledons</taxon>
        <taxon>Gunneridae</taxon>
        <taxon>Pentapetalae</taxon>
        <taxon>rosids</taxon>
        <taxon>malvids</taxon>
        <taxon>Malvales</taxon>
        <taxon>Malvaceae</taxon>
        <taxon>Malvoideae</taxon>
        <taxon>Hibiscus</taxon>
    </lineage>
</organism>
<protein>
    <recommendedName>
        <fullName evidence="1">F-box domain-containing protein</fullName>
    </recommendedName>
</protein>
<dbReference type="EMBL" id="JBBPBM010000006">
    <property type="protein sequence ID" value="KAK8580711.1"/>
    <property type="molecule type" value="Genomic_DNA"/>
</dbReference>
<dbReference type="Proteomes" id="UP001472677">
    <property type="component" value="Unassembled WGS sequence"/>
</dbReference>
<comment type="caution">
    <text evidence="2">The sequence shown here is derived from an EMBL/GenBank/DDBJ whole genome shotgun (WGS) entry which is preliminary data.</text>
</comment>
<dbReference type="PANTHER" id="PTHR34049:SF1">
    <property type="entry name" value="F-BOX PROTEIN SKIP27"/>
    <property type="match status" value="1"/>
</dbReference>
<evidence type="ECO:0000259" key="1">
    <source>
        <dbReference type="PROSITE" id="PS50181"/>
    </source>
</evidence>
<proteinExistence type="predicted"/>
<evidence type="ECO:0000313" key="2">
    <source>
        <dbReference type="EMBL" id="KAK8580711.1"/>
    </source>
</evidence>
<dbReference type="PROSITE" id="PS50181">
    <property type="entry name" value="FBOX"/>
    <property type="match status" value="1"/>
</dbReference>
<dbReference type="InterPro" id="IPR001810">
    <property type="entry name" value="F-box_dom"/>
</dbReference>
<feature type="domain" description="F-box" evidence="1">
    <location>
        <begin position="81"/>
        <end position="129"/>
    </location>
</feature>